<name>A0A6G7YG61_9ACTN</name>
<organism evidence="1 2">
    <name type="scientific">Nocardioides piscis</name>
    <dbReference type="NCBI Taxonomy" id="2714938"/>
    <lineage>
        <taxon>Bacteria</taxon>
        <taxon>Bacillati</taxon>
        <taxon>Actinomycetota</taxon>
        <taxon>Actinomycetes</taxon>
        <taxon>Propionibacteriales</taxon>
        <taxon>Nocardioidaceae</taxon>
        <taxon>Nocardioides</taxon>
    </lineage>
</organism>
<proteinExistence type="predicted"/>
<accession>A0A6G7YG61</accession>
<dbReference type="EMBL" id="CP049866">
    <property type="protein sequence ID" value="QIK75656.1"/>
    <property type="molecule type" value="Genomic_DNA"/>
</dbReference>
<dbReference type="Gene3D" id="3.40.50.720">
    <property type="entry name" value="NAD(P)-binding Rossmann-like Domain"/>
    <property type="match status" value="1"/>
</dbReference>
<dbReference type="Proteomes" id="UP000502035">
    <property type="component" value="Chromosome"/>
</dbReference>
<dbReference type="AlphaFoldDB" id="A0A6G7YG61"/>
<dbReference type="RefSeq" id="WP_166317909.1">
    <property type="nucleotide sequence ID" value="NZ_CP049866.1"/>
</dbReference>
<reference evidence="1 2" key="1">
    <citation type="submission" date="2020-03" db="EMBL/GenBank/DDBJ databases">
        <title>Nocardioides sp. nov., isolated from fish.</title>
        <authorList>
            <person name="Hyun D.-W."/>
            <person name="Bae J.-W."/>
        </authorList>
    </citation>
    <scope>NUCLEOTIDE SEQUENCE [LARGE SCALE GENOMIC DNA]</scope>
    <source>
        <strain evidence="1 2">HDW12A</strain>
    </source>
</reference>
<evidence type="ECO:0000313" key="2">
    <source>
        <dbReference type="Proteomes" id="UP000502035"/>
    </source>
</evidence>
<keyword evidence="2" id="KW-1185">Reference proteome</keyword>
<evidence type="ECO:0000313" key="1">
    <source>
        <dbReference type="EMBL" id="QIK75656.1"/>
    </source>
</evidence>
<evidence type="ECO:0008006" key="3">
    <source>
        <dbReference type="Google" id="ProtNLM"/>
    </source>
</evidence>
<dbReference type="KEGG" id="npi:G7071_09565"/>
<sequence>MFPSRRHEPPRAQVHAPGPYADVVTTVVTAAGLRPCPTADVALLLTTSQDPGVADRWLVDSLPHLVVSVTSDEGRIGPFVDPGATACLRCLTAAGAEPGPAPGAPAVPTLSPPDPALLVLTLGWAVHELETWQAGELPVTWSSTITVRRGAEPEVTRWLRHPHCGCAWDLFEVAG</sequence>
<gene>
    <name evidence="1" type="ORF">G7071_09565</name>
</gene>
<protein>
    <recommendedName>
        <fullName evidence="3">TOMM leader peptide-binding protein</fullName>
    </recommendedName>
</protein>